<proteinExistence type="predicted"/>
<evidence type="ECO:0000313" key="3">
    <source>
        <dbReference type="EMBL" id="MEL1245792.1"/>
    </source>
</evidence>
<name>A0ABU9I042_9FLAO</name>
<comment type="caution">
    <text evidence="3">The sequence shown here is derived from an EMBL/GenBank/DDBJ whole genome shotgun (WGS) entry which is preliminary data.</text>
</comment>
<dbReference type="Proteomes" id="UP001464555">
    <property type="component" value="Unassembled WGS sequence"/>
</dbReference>
<dbReference type="EMBL" id="JBBYHR010000010">
    <property type="protein sequence ID" value="MEL1245792.1"/>
    <property type="molecule type" value="Genomic_DNA"/>
</dbReference>
<evidence type="ECO:0000256" key="1">
    <source>
        <dbReference type="SAM" id="MobiDB-lite"/>
    </source>
</evidence>
<gene>
    <name evidence="3" type="ORF">AAEO56_16080</name>
</gene>
<keyword evidence="4" id="KW-1185">Reference proteome</keyword>
<reference evidence="3 4" key="1">
    <citation type="submission" date="2024-04" db="EMBL/GenBank/DDBJ databases">
        <title>Flavobacterium sp. DGU11 16S ribosomal RNA gene Genome sequencing and assembly.</title>
        <authorList>
            <person name="Park S."/>
        </authorList>
    </citation>
    <scope>NUCLEOTIDE SEQUENCE [LARGE SCALE GENOMIC DNA]</scope>
    <source>
        <strain evidence="3 4">DGU11</strain>
    </source>
</reference>
<evidence type="ECO:0008006" key="5">
    <source>
        <dbReference type="Google" id="ProtNLM"/>
    </source>
</evidence>
<feature type="chain" id="PRO_5046867538" description="YD repeat-containing protein" evidence="2">
    <location>
        <begin position="21"/>
        <end position="212"/>
    </location>
</feature>
<protein>
    <recommendedName>
        <fullName evidence="5">YD repeat-containing protein</fullName>
    </recommendedName>
</protein>
<sequence length="212" mass="23465">MKKITFLVAGLLLSGSLALASESTIFSGNPTHYAIDYREAEPIVFMERGIEFLVFPNGEMDFNTEPSTGGGTYYRRSDRNQSNATYGAPNTYSNGRGVRVEHDYNGRVRRVGNVFINYDARGRVKRIGTIYMSYNSFALAQIGNLRLIYNRSGQIIDAIGFINANNRSYAYQACTTGNYNDGSYNGGGYNGGASDYDDNDVYYRKPATGTRG</sequence>
<keyword evidence="2" id="KW-0732">Signal</keyword>
<organism evidence="3 4">
    <name type="scientific">Flavobacterium arundinis</name>
    <dbReference type="NCBI Taxonomy" id="3139143"/>
    <lineage>
        <taxon>Bacteria</taxon>
        <taxon>Pseudomonadati</taxon>
        <taxon>Bacteroidota</taxon>
        <taxon>Flavobacteriia</taxon>
        <taxon>Flavobacteriales</taxon>
        <taxon>Flavobacteriaceae</taxon>
        <taxon>Flavobacterium</taxon>
    </lineage>
</organism>
<evidence type="ECO:0000256" key="2">
    <source>
        <dbReference type="SAM" id="SignalP"/>
    </source>
</evidence>
<accession>A0ABU9I042</accession>
<feature type="compositionally biased region" description="Polar residues" evidence="1">
    <location>
        <begin position="80"/>
        <end position="92"/>
    </location>
</feature>
<feature type="signal peptide" evidence="2">
    <location>
        <begin position="1"/>
        <end position="20"/>
    </location>
</feature>
<evidence type="ECO:0000313" key="4">
    <source>
        <dbReference type="Proteomes" id="UP001464555"/>
    </source>
</evidence>
<feature type="region of interest" description="Disordered" evidence="1">
    <location>
        <begin position="64"/>
        <end position="92"/>
    </location>
</feature>
<dbReference type="RefSeq" id="WP_341698089.1">
    <property type="nucleotide sequence ID" value="NZ_JBBYHR010000010.1"/>
</dbReference>